<dbReference type="CDD" id="cd06587">
    <property type="entry name" value="VOC"/>
    <property type="match status" value="1"/>
</dbReference>
<dbReference type="AlphaFoldDB" id="A9E660"/>
<dbReference type="InterPro" id="IPR004360">
    <property type="entry name" value="Glyas_Fos-R_dOase_dom"/>
</dbReference>
<gene>
    <name evidence="2" type="ORF">KAOT1_01554</name>
</gene>
<proteinExistence type="predicted"/>
<feature type="domain" description="VOC" evidence="1">
    <location>
        <begin position="4"/>
        <end position="128"/>
    </location>
</feature>
<dbReference type="PROSITE" id="PS51819">
    <property type="entry name" value="VOC"/>
    <property type="match status" value="1"/>
</dbReference>
<dbReference type="EMBL" id="ABIB01000011">
    <property type="protein sequence ID" value="EDP94980.1"/>
    <property type="molecule type" value="Genomic_DNA"/>
</dbReference>
<dbReference type="STRING" id="391587.KAOT1_01554"/>
<name>A9E660_9FLAO</name>
<dbReference type="SUPFAM" id="SSF54593">
    <property type="entry name" value="Glyoxalase/Bleomycin resistance protein/Dihydroxybiphenyl dioxygenase"/>
    <property type="match status" value="1"/>
</dbReference>
<sequence>MIKGLYETHLFVENLERSIKFYSKVLELKQCRYGAERRTAFFWIGNDKQFMLGLWEKPKEEIDIRHFAFQCEPEWILNESVAFLKSHNITCYNFLEDNHEKPMVFCWLPAISIYFNDPDGHELEFIGILPGTTKSNDEKRVVSYDKWLQIKDNRKKLLSTRI</sequence>
<dbReference type="Proteomes" id="UP000002945">
    <property type="component" value="Unassembled WGS sequence"/>
</dbReference>
<dbReference type="HOGENOM" id="CLU_124828_1_0_10"/>
<dbReference type="InterPro" id="IPR037523">
    <property type="entry name" value="VOC_core"/>
</dbReference>
<organism evidence="2 3">
    <name type="scientific">Kordia algicida OT-1</name>
    <dbReference type="NCBI Taxonomy" id="391587"/>
    <lineage>
        <taxon>Bacteria</taxon>
        <taxon>Pseudomonadati</taxon>
        <taxon>Bacteroidota</taxon>
        <taxon>Flavobacteriia</taxon>
        <taxon>Flavobacteriales</taxon>
        <taxon>Flavobacteriaceae</taxon>
        <taxon>Kordia</taxon>
    </lineage>
</organism>
<evidence type="ECO:0000313" key="3">
    <source>
        <dbReference type="Proteomes" id="UP000002945"/>
    </source>
</evidence>
<accession>A9E660</accession>
<dbReference type="InterPro" id="IPR029068">
    <property type="entry name" value="Glyas_Bleomycin-R_OHBP_Dase"/>
</dbReference>
<comment type="caution">
    <text evidence="2">The sequence shown here is derived from an EMBL/GenBank/DDBJ whole genome shotgun (WGS) entry which is preliminary data.</text>
</comment>
<dbReference type="eggNOG" id="COG0346">
    <property type="taxonomic scope" value="Bacteria"/>
</dbReference>
<dbReference type="RefSeq" id="WP_007092886.1">
    <property type="nucleotide sequence ID" value="NZ_CP142125.1"/>
</dbReference>
<dbReference type="Pfam" id="PF00903">
    <property type="entry name" value="Glyoxalase"/>
    <property type="match status" value="1"/>
</dbReference>
<reference evidence="2 3" key="1">
    <citation type="journal article" date="2011" name="J. Bacteriol.">
        <title>Genome sequence of the algicidal bacterium Kordia algicida OT-1.</title>
        <authorList>
            <person name="Lee H.S."/>
            <person name="Kang S.G."/>
            <person name="Kwon K.K."/>
            <person name="Lee J.H."/>
            <person name="Kim S.J."/>
        </authorList>
    </citation>
    <scope>NUCLEOTIDE SEQUENCE [LARGE SCALE GENOMIC DNA]</scope>
    <source>
        <strain evidence="2 3">OT-1</strain>
    </source>
</reference>
<protein>
    <submittedName>
        <fullName evidence="2">Glyoxalase family protein</fullName>
    </submittedName>
</protein>
<dbReference type="Gene3D" id="3.10.180.10">
    <property type="entry name" value="2,3-Dihydroxybiphenyl 1,2-Dioxygenase, domain 1"/>
    <property type="match status" value="1"/>
</dbReference>
<keyword evidence="3" id="KW-1185">Reference proteome</keyword>
<dbReference type="OrthoDB" id="375220at2"/>
<evidence type="ECO:0000313" key="2">
    <source>
        <dbReference type="EMBL" id="EDP94980.1"/>
    </source>
</evidence>
<evidence type="ECO:0000259" key="1">
    <source>
        <dbReference type="PROSITE" id="PS51819"/>
    </source>
</evidence>